<dbReference type="AlphaFoldDB" id="A0A6M3KYH4"/>
<gene>
    <name evidence="1" type="ORF">MM415B02109_0007</name>
</gene>
<dbReference type="InterPro" id="IPR029044">
    <property type="entry name" value="Nucleotide-diphossugar_trans"/>
</dbReference>
<organism evidence="1">
    <name type="scientific">viral metagenome</name>
    <dbReference type="NCBI Taxonomy" id="1070528"/>
    <lineage>
        <taxon>unclassified sequences</taxon>
        <taxon>metagenomes</taxon>
        <taxon>organismal metagenomes</taxon>
    </lineage>
</organism>
<dbReference type="EMBL" id="MT142624">
    <property type="protein sequence ID" value="QJA86238.1"/>
    <property type="molecule type" value="Genomic_DNA"/>
</dbReference>
<name>A0A6M3KYH4_9ZZZZ</name>
<accession>A0A6M3KYH4</accession>
<dbReference type="SUPFAM" id="SSF53448">
    <property type="entry name" value="Nucleotide-diphospho-sugar transferases"/>
    <property type="match status" value="1"/>
</dbReference>
<reference evidence="1" key="1">
    <citation type="submission" date="2020-03" db="EMBL/GenBank/DDBJ databases">
        <title>The deep terrestrial virosphere.</title>
        <authorList>
            <person name="Holmfeldt K."/>
            <person name="Nilsson E."/>
            <person name="Simone D."/>
            <person name="Lopez-Fernandez M."/>
            <person name="Wu X."/>
            <person name="de Brujin I."/>
            <person name="Lundin D."/>
            <person name="Andersson A."/>
            <person name="Bertilsson S."/>
            <person name="Dopson M."/>
        </authorList>
    </citation>
    <scope>NUCLEOTIDE SEQUENCE</scope>
    <source>
        <strain evidence="1">MM415B02109</strain>
    </source>
</reference>
<dbReference type="Gene3D" id="3.90.550.10">
    <property type="entry name" value="Spore Coat Polysaccharide Biosynthesis Protein SpsA, Chain A"/>
    <property type="match status" value="1"/>
</dbReference>
<protein>
    <recommendedName>
        <fullName evidence="2">Glycosyltransferase</fullName>
    </recommendedName>
</protein>
<sequence length="268" mass="30960">MNKIPLTEPVKTKKPAIIFSIADEKNKPFAINLEKSLRKFHPDIPFHLVEGEELQAYLKADSMFFYRATPIVAEKFINDYDLVLKIDADSIITGNLNYVFQTKDYDVGTVVNWNRKDAEEYPLVGGWGILPIEYFNCGFVAMRSEKFVKHWKDVCQTPQFDRMQYKEQDLLNALCYFGNYNVRCFDHLDPLAGNNSWWGLLGKGEYKDAILKNKEITIPKGKGDKPFPPKEVSIKVIHFAGGQNNPQKGNYRVMFNQEIIEYLDSLIK</sequence>
<evidence type="ECO:0000313" key="1">
    <source>
        <dbReference type="EMBL" id="QJA86238.1"/>
    </source>
</evidence>
<proteinExistence type="predicted"/>
<evidence type="ECO:0008006" key="2">
    <source>
        <dbReference type="Google" id="ProtNLM"/>
    </source>
</evidence>